<feature type="transmembrane region" description="Helical" evidence="6">
    <location>
        <begin position="239"/>
        <end position="267"/>
    </location>
</feature>
<dbReference type="OrthoDB" id="5792512at2"/>
<evidence type="ECO:0000256" key="5">
    <source>
        <dbReference type="ARBA" id="ARBA00023136"/>
    </source>
</evidence>
<dbReference type="RefSeq" id="WP_114060056.1">
    <property type="nucleotide sequence ID" value="NZ_CP029495.1"/>
</dbReference>
<evidence type="ECO:0000256" key="1">
    <source>
        <dbReference type="ARBA" id="ARBA00004141"/>
    </source>
</evidence>
<dbReference type="KEGG" id="chri:DK842_03165"/>
<dbReference type="GO" id="GO:0016020">
    <property type="term" value="C:membrane"/>
    <property type="evidence" value="ECO:0007669"/>
    <property type="project" value="UniProtKB-SubCell"/>
</dbReference>
<dbReference type="PANTHER" id="PTHR21716">
    <property type="entry name" value="TRANSMEMBRANE PROTEIN"/>
    <property type="match status" value="1"/>
</dbReference>
<evidence type="ECO:0000256" key="4">
    <source>
        <dbReference type="ARBA" id="ARBA00022989"/>
    </source>
</evidence>
<evidence type="ECO:0000313" key="10">
    <source>
        <dbReference type="Proteomes" id="UP001462502"/>
    </source>
</evidence>
<dbReference type="KEGG" id="chrb:DK843_08650"/>
<evidence type="ECO:0000256" key="3">
    <source>
        <dbReference type="ARBA" id="ARBA00022692"/>
    </source>
</evidence>
<feature type="transmembrane region" description="Helical" evidence="6">
    <location>
        <begin position="214"/>
        <end position="233"/>
    </location>
</feature>
<evidence type="ECO:0000313" key="9">
    <source>
        <dbReference type="Proteomes" id="UP000252038"/>
    </source>
</evidence>
<keyword evidence="5 6" id="KW-0472">Membrane</keyword>
<proteinExistence type="inferred from homology"/>
<feature type="transmembrane region" description="Helical" evidence="6">
    <location>
        <begin position="274"/>
        <end position="298"/>
    </location>
</feature>
<gene>
    <name evidence="8" type="ORF">ABI908_20050</name>
    <name evidence="7" type="ORF">DK843_08650</name>
</gene>
<feature type="transmembrane region" description="Helical" evidence="6">
    <location>
        <begin position="61"/>
        <end position="86"/>
    </location>
</feature>
<evidence type="ECO:0000256" key="2">
    <source>
        <dbReference type="ARBA" id="ARBA00009773"/>
    </source>
</evidence>
<comment type="similarity">
    <text evidence="2">Belongs to the autoinducer-2 exporter (AI-2E) (TC 2.A.86) family.</text>
</comment>
<evidence type="ECO:0000256" key="6">
    <source>
        <dbReference type="SAM" id="Phobius"/>
    </source>
</evidence>
<feature type="transmembrane region" description="Helical" evidence="6">
    <location>
        <begin position="31"/>
        <end position="49"/>
    </location>
</feature>
<feature type="transmembrane region" description="Helical" evidence="6">
    <location>
        <begin position="7"/>
        <end position="25"/>
    </location>
</feature>
<evidence type="ECO:0000313" key="7">
    <source>
        <dbReference type="EMBL" id="AXE34357.1"/>
    </source>
</evidence>
<keyword evidence="4 6" id="KW-1133">Transmembrane helix</keyword>
<reference evidence="7 9" key="1">
    <citation type="submission" date="2018-05" db="EMBL/GenBank/DDBJ databases">
        <title>Genome sequencing, assembly and analysis of the novel insecticidal bacterium, Chromobacterium phragmitis.</title>
        <authorList>
            <person name="Sparks M.E."/>
            <person name="Blackburn M.B."/>
            <person name="Gundersen-Rindal D.E."/>
        </authorList>
    </citation>
    <scope>NUCLEOTIDE SEQUENCE [LARGE SCALE GENOMIC DNA]</scope>
    <source>
        <strain evidence="7">IIBBL 274-1</strain>
    </source>
</reference>
<name>A0A344UGF9_9NEIS</name>
<reference evidence="8 10" key="2">
    <citation type="submission" date="2024-05" db="EMBL/GenBank/DDBJ databases">
        <authorList>
            <person name="De Oliveira J.P."/>
            <person name="Noriler S.A."/>
            <person name="De Oliveira A.G."/>
            <person name="Sipoli D.S."/>
        </authorList>
    </citation>
    <scope>NUCLEOTIDE SEQUENCE [LARGE SCALE GENOMIC DNA]</scope>
    <source>
        <strain evidence="8 10">LABIM192</strain>
    </source>
</reference>
<dbReference type="Proteomes" id="UP001462502">
    <property type="component" value="Unassembled WGS sequence"/>
</dbReference>
<dbReference type="Proteomes" id="UP000252038">
    <property type="component" value="Chromosome"/>
</dbReference>
<dbReference type="AlphaFoldDB" id="A0A344UGF9"/>
<feature type="transmembrane region" description="Helical" evidence="6">
    <location>
        <begin position="154"/>
        <end position="173"/>
    </location>
</feature>
<keyword evidence="10" id="KW-1185">Reference proteome</keyword>
<comment type="subcellular location">
    <subcellularLocation>
        <location evidence="1">Membrane</location>
        <topology evidence="1">Multi-pass membrane protein</topology>
    </subcellularLocation>
</comment>
<feature type="transmembrane region" description="Helical" evidence="6">
    <location>
        <begin position="310"/>
        <end position="338"/>
    </location>
</feature>
<evidence type="ECO:0000313" key="8">
    <source>
        <dbReference type="EMBL" id="MEO9386397.1"/>
    </source>
</evidence>
<accession>A0A344UGF9</accession>
<dbReference type="EMBL" id="JBDXMI010000001">
    <property type="protein sequence ID" value="MEO9386397.1"/>
    <property type="molecule type" value="Genomic_DNA"/>
</dbReference>
<dbReference type="GO" id="GO:0055085">
    <property type="term" value="P:transmembrane transport"/>
    <property type="evidence" value="ECO:0007669"/>
    <property type="project" value="TreeGrafter"/>
</dbReference>
<protein>
    <submittedName>
        <fullName evidence="7">AI-2E family transporter</fullName>
    </submittedName>
</protein>
<dbReference type="InterPro" id="IPR002549">
    <property type="entry name" value="AI-2E-like"/>
</dbReference>
<organism evidence="7 9">
    <name type="scientific">Chromobacterium phragmitis</name>
    <dbReference type="NCBI Taxonomy" id="2202141"/>
    <lineage>
        <taxon>Bacteria</taxon>
        <taxon>Pseudomonadati</taxon>
        <taxon>Pseudomonadota</taxon>
        <taxon>Betaproteobacteria</taxon>
        <taxon>Neisseriales</taxon>
        <taxon>Chromobacteriaceae</taxon>
        <taxon>Chromobacterium</taxon>
    </lineage>
</organism>
<dbReference type="PANTHER" id="PTHR21716:SF64">
    <property type="entry name" value="AI-2 TRANSPORT PROTEIN TQSA"/>
    <property type="match status" value="1"/>
</dbReference>
<dbReference type="EMBL" id="CP029554">
    <property type="protein sequence ID" value="AXE34357.1"/>
    <property type="molecule type" value="Genomic_DNA"/>
</dbReference>
<dbReference type="Pfam" id="PF01594">
    <property type="entry name" value="AI-2E_transport"/>
    <property type="match status" value="1"/>
</dbReference>
<keyword evidence="3 6" id="KW-0812">Transmembrane</keyword>
<sequence length="358" mass="38738">MKRSHSHWWPWILAAALLWLLGSLISQLSNVLAPFVTAAVLAYVLNPLACRLERWGLPRALAAGVVTVAGISLIFALILIIAPMLISQGQALAERLPVFVDFLHSRALPWLEANAGLKLELNAAAWRQELTANAGALKKTLASLLPRLSQGGVLLAHFLTVLALLPLLQYYFLLDWNKMTRSLATAVPRRWIGAVSEVALELDRVLGEFLRGQLSVMLIMALVYGGGLALVGLDSGFAIGMVAGLLVFIPYLGAFTGLLLATLAALLQYDGLSGLLLVWGVFAVGQTLESFLVTPYLVGERIGLSPMAVIFALMAFGELMGFVGVLLALPLAAMALVLGRFAARRYFNTRFYQRKMGN</sequence>